<dbReference type="Proteomes" id="UP000800093">
    <property type="component" value="Unassembled WGS sequence"/>
</dbReference>
<feature type="region of interest" description="Disordered" evidence="1">
    <location>
        <begin position="70"/>
        <end position="106"/>
    </location>
</feature>
<feature type="region of interest" description="Disordered" evidence="1">
    <location>
        <begin position="124"/>
        <end position="154"/>
    </location>
</feature>
<comment type="caution">
    <text evidence="2">The sequence shown here is derived from an EMBL/GenBank/DDBJ whole genome shotgun (WGS) entry which is preliminary data.</text>
</comment>
<dbReference type="EMBL" id="ML986578">
    <property type="protein sequence ID" value="KAF2270855.1"/>
    <property type="molecule type" value="Genomic_DNA"/>
</dbReference>
<accession>A0A9P4ND55</accession>
<protein>
    <submittedName>
        <fullName evidence="2">Uncharacterized protein</fullName>
    </submittedName>
</protein>
<evidence type="ECO:0000256" key="1">
    <source>
        <dbReference type="SAM" id="MobiDB-lite"/>
    </source>
</evidence>
<gene>
    <name evidence="2" type="ORF">CC78DRAFT_573213</name>
</gene>
<keyword evidence="3" id="KW-1185">Reference proteome</keyword>
<feature type="region of interest" description="Disordered" evidence="1">
    <location>
        <begin position="206"/>
        <end position="251"/>
    </location>
</feature>
<organism evidence="2 3">
    <name type="scientific">Lojkania enalia</name>
    <dbReference type="NCBI Taxonomy" id="147567"/>
    <lineage>
        <taxon>Eukaryota</taxon>
        <taxon>Fungi</taxon>
        <taxon>Dikarya</taxon>
        <taxon>Ascomycota</taxon>
        <taxon>Pezizomycotina</taxon>
        <taxon>Dothideomycetes</taxon>
        <taxon>Pleosporomycetidae</taxon>
        <taxon>Pleosporales</taxon>
        <taxon>Pleosporales incertae sedis</taxon>
        <taxon>Lojkania</taxon>
    </lineage>
</organism>
<proteinExistence type="predicted"/>
<sequence>MFLKEGRCGVELVTPSDGWASRGFVEGLRQSHCHLGNLSCQHTARSFAGGEPAGIRSMLLGLYARPWRSSGRKGEVATNPGDGQTSAGGRDNMQRRRREMSPLTTGGWRPSEVLWRWAKQRKKRTKGAATEGAGACSQQSREQRLRKHRLGSGEAGPGEIRCCPLKRRLAAVAANSRATRELAGLLATTESQLSGGWQRKLEDCDRHTTTTKRRSLGAGAAKSEQQKGSSIEQVDDRANRQRAQSHAAASLALAGADEPISSHHPPTPLSPFPASAIRLLQPCGMHLTTPRRCWT</sequence>
<feature type="compositionally biased region" description="Low complexity" evidence="1">
    <location>
        <begin position="241"/>
        <end position="251"/>
    </location>
</feature>
<reference evidence="3" key="1">
    <citation type="journal article" date="2020" name="Stud. Mycol.">
        <title>101 Dothideomycetes genomes: A test case for predicting lifestyles and emergence of pathogens.</title>
        <authorList>
            <person name="Haridas S."/>
            <person name="Albert R."/>
            <person name="Binder M."/>
            <person name="Bloem J."/>
            <person name="LaButti K."/>
            <person name="Salamov A."/>
            <person name="Andreopoulos B."/>
            <person name="Baker S."/>
            <person name="Barry K."/>
            <person name="Bills G."/>
            <person name="Bluhm B."/>
            <person name="Cannon C."/>
            <person name="Castanera R."/>
            <person name="Culley D."/>
            <person name="Daum C."/>
            <person name="Ezra D."/>
            <person name="Gonzalez J."/>
            <person name="Henrissat B."/>
            <person name="Kuo A."/>
            <person name="Liang C."/>
            <person name="Lipzen A."/>
            <person name="Lutzoni F."/>
            <person name="Magnuson J."/>
            <person name="Mondo S."/>
            <person name="Nolan M."/>
            <person name="Ohm R."/>
            <person name="Pangilinan J."/>
            <person name="Park H.-J."/>
            <person name="Ramirez L."/>
            <person name="Alfaro M."/>
            <person name="Sun H."/>
            <person name="Tritt A."/>
            <person name="Yoshinaga Y."/>
            <person name="Zwiers L.-H."/>
            <person name="Turgeon B."/>
            <person name="Goodwin S."/>
            <person name="Spatafora J."/>
            <person name="Crous P."/>
            <person name="Grigoriev I."/>
        </authorList>
    </citation>
    <scope>NUCLEOTIDE SEQUENCE [LARGE SCALE GENOMIC DNA]</scope>
    <source>
        <strain evidence="3">CBS 304.66</strain>
    </source>
</reference>
<dbReference type="AlphaFoldDB" id="A0A9P4ND55"/>
<evidence type="ECO:0000313" key="3">
    <source>
        <dbReference type="Proteomes" id="UP000800093"/>
    </source>
</evidence>
<name>A0A9P4ND55_9PLEO</name>
<evidence type="ECO:0000313" key="2">
    <source>
        <dbReference type="EMBL" id="KAF2270855.1"/>
    </source>
</evidence>